<gene>
    <name evidence="4" type="ORF">FNK824_LOCUS31441</name>
</gene>
<name>A0A819UZV5_9BILA</name>
<evidence type="ECO:0008006" key="6">
    <source>
        <dbReference type="Google" id="ProtNLM"/>
    </source>
</evidence>
<comment type="similarity">
    <text evidence="1">Belongs to the heat shock protein 70 family.</text>
</comment>
<dbReference type="AlphaFoldDB" id="A0A819UZV5"/>
<dbReference type="Gene3D" id="3.30.420.40">
    <property type="match status" value="1"/>
</dbReference>
<proteinExistence type="inferred from homology"/>
<dbReference type="PANTHER" id="PTHR19375">
    <property type="entry name" value="HEAT SHOCK PROTEIN 70KDA"/>
    <property type="match status" value="1"/>
</dbReference>
<evidence type="ECO:0000256" key="2">
    <source>
        <dbReference type="ARBA" id="ARBA00022741"/>
    </source>
</evidence>
<dbReference type="EMBL" id="CAJOBE010010182">
    <property type="protein sequence ID" value="CAF4102070.1"/>
    <property type="molecule type" value="Genomic_DNA"/>
</dbReference>
<dbReference type="GO" id="GO:0140662">
    <property type="term" value="F:ATP-dependent protein folding chaperone"/>
    <property type="evidence" value="ECO:0007669"/>
    <property type="project" value="InterPro"/>
</dbReference>
<keyword evidence="3" id="KW-0067">ATP-binding</keyword>
<comment type="caution">
    <text evidence="4">The sequence shown here is derived from an EMBL/GenBank/DDBJ whole genome shotgun (WGS) entry which is preliminary data.</text>
</comment>
<organism evidence="4 5">
    <name type="scientific">Rotaria sordida</name>
    <dbReference type="NCBI Taxonomy" id="392033"/>
    <lineage>
        <taxon>Eukaryota</taxon>
        <taxon>Metazoa</taxon>
        <taxon>Spiralia</taxon>
        <taxon>Gnathifera</taxon>
        <taxon>Rotifera</taxon>
        <taxon>Eurotatoria</taxon>
        <taxon>Bdelloidea</taxon>
        <taxon>Philodinida</taxon>
        <taxon>Philodinidae</taxon>
        <taxon>Rotaria</taxon>
    </lineage>
</organism>
<keyword evidence="2" id="KW-0547">Nucleotide-binding</keyword>
<accession>A0A819UZV5</accession>
<dbReference type="InterPro" id="IPR013126">
    <property type="entry name" value="Hsp_70_fam"/>
</dbReference>
<dbReference type="Proteomes" id="UP000663874">
    <property type="component" value="Unassembled WGS sequence"/>
</dbReference>
<dbReference type="Pfam" id="PF00012">
    <property type="entry name" value="HSP70"/>
    <property type="match status" value="1"/>
</dbReference>
<evidence type="ECO:0000256" key="1">
    <source>
        <dbReference type="ARBA" id="ARBA00007381"/>
    </source>
</evidence>
<sequence>MIRKAIGIDLGTAYSCVAVFQYGKVQIIPNEQCNGITPSYVAFTDTGRLIGDPAKNQAARNPDNTIFDVKRLIGPLSLSPVTIDDASDMVVILNDEETVKYLIGPPYPISIEQIKDYISSRPSVNEVGHEEKMKNGHKLQGVKMVRIIQGKEQTADLNSSSH</sequence>
<evidence type="ECO:0000313" key="5">
    <source>
        <dbReference type="Proteomes" id="UP000663874"/>
    </source>
</evidence>
<reference evidence="4" key="1">
    <citation type="submission" date="2021-02" db="EMBL/GenBank/DDBJ databases">
        <authorList>
            <person name="Nowell W R."/>
        </authorList>
    </citation>
    <scope>NUCLEOTIDE SEQUENCE</scope>
</reference>
<dbReference type="GO" id="GO:0005524">
    <property type="term" value="F:ATP binding"/>
    <property type="evidence" value="ECO:0007669"/>
    <property type="project" value="UniProtKB-KW"/>
</dbReference>
<dbReference type="FunFam" id="3.30.420.40:FF:000028">
    <property type="entry name" value="heat shock 70 kDa protein-like"/>
    <property type="match status" value="1"/>
</dbReference>
<evidence type="ECO:0000256" key="3">
    <source>
        <dbReference type="ARBA" id="ARBA00022840"/>
    </source>
</evidence>
<protein>
    <recommendedName>
        <fullName evidence="6">Heat shock protein 70</fullName>
    </recommendedName>
</protein>
<dbReference type="SUPFAM" id="SSF53067">
    <property type="entry name" value="Actin-like ATPase domain"/>
    <property type="match status" value="1"/>
</dbReference>
<evidence type="ECO:0000313" key="4">
    <source>
        <dbReference type="EMBL" id="CAF4102070.1"/>
    </source>
</evidence>
<dbReference type="PRINTS" id="PR00301">
    <property type="entry name" value="HEATSHOCK70"/>
</dbReference>
<dbReference type="InterPro" id="IPR043129">
    <property type="entry name" value="ATPase_NBD"/>
</dbReference>